<comment type="similarity">
    <text evidence="4">Belongs to the zinc-containing alcohol dehydrogenase family.</text>
</comment>
<feature type="domain" description="Alcohol dehydrogenase-like C-terminal" evidence="5">
    <location>
        <begin position="178"/>
        <end position="304"/>
    </location>
</feature>
<evidence type="ECO:0000259" key="6">
    <source>
        <dbReference type="Pfam" id="PF08240"/>
    </source>
</evidence>
<keyword evidence="3" id="KW-0560">Oxidoreductase</keyword>
<dbReference type="InterPro" id="IPR011032">
    <property type="entry name" value="GroES-like_sf"/>
</dbReference>
<dbReference type="InterPro" id="IPR036291">
    <property type="entry name" value="NAD(P)-bd_dom_sf"/>
</dbReference>
<dbReference type="Pfam" id="PF08240">
    <property type="entry name" value="ADH_N"/>
    <property type="match status" value="1"/>
</dbReference>
<dbReference type="EMBL" id="DF820455">
    <property type="protein sequence ID" value="GAK49502.1"/>
    <property type="molecule type" value="Genomic_DNA"/>
</dbReference>
<keyword evidence="1 4" id="KW-0479">Metal-binding</keyword>
<evidence type="ECO:0000256" key="2">
    <source>
        <dbReference type="ARBA" id="ARBA00022833"/>
    </source>
</evidence>
<keyword evidence="2 4" id="KW-0862">Zinc</keyword>
<dbReference type="Gene3D" id="3.40.50.720">
    <property type="entry name" value="NAD(P)-binding Rossmann-like Domain"/>
    <property type="match status" value="1"/>
</dbReference>
<dbReference type="Proteomes" id="UP000030700">
    <property type="component" value="Unassembled WGS sequence"/>
</dbReference>
<organism evidence="7">
    <name type="scientific">Candidatus Moduliflexus flocculans</name>
    <dbReference type="NCBI Taxonomy" id="1499966"/>
    <lineage>
        <taxon>Bacteria</taxon>
        <taxon>Candidatus Moduliflexota</taxon>
        <taxon>Candidatus Moduliflexia</taxon>
        <taxon>Candidatus Moduliflexales</taxon>
        <taxon>Candidatus Moduliflexaceae</taxon>
    </lineage>
</organism>
<dbReference type="PROSITE" id="PS00059">
    <property type="entry name" value="ADH_ZINC"/>
    <property type="match status" value="1"/>
</dbReference>
<dbReference type="AlphaFoldDB" id="A0A0S6VXG0"/>
<dbReference type="InterPro" id="IPR002328">
    <property type="entry name" value="ADH_Zn_CS"/>
</dbReference>
<evidence type="ECO:0000313" key="8">
    <source>
        <dbReference type="Proteomes" id="UP000030700"/>
    </source>
</evidence>
<keyword evidence="8" id="KW-1185">Reference proteome</keyword>
<gene>
    <name evidence="7" type="ORF">U14_00724</name>
</gene>
<comment type="cofactor">
    <cofactor evidence="4">
        <name>Zn(2+)</name>
        <dbReference type="ChEBI" id="CHEBI:29105"/>
    </cofactor>
</comment>
<dbReference type="HOGENOM" id="CLU_026673_11_0_0"/>
<sequence>MKALMLEEYNKFVYQDVPSPQIANAADVLIRIKATGICGSDVHGMDGSTGRRRPPIIMGHEAAGVIEEIGSDVKSYKAGDRVTFDSTIWCGECFYCRQGEVNLCDNRRVLGVSCEEYRRDGAFAEYVVVPQYILYRLPDAVDFIAAALTEPLAVAAHAAAITPCGLNDSIVVVGAGLIGLLLIQVLRATSSGRIFALDVDKGKLDLAMKFGADATFDAADPLTPQAIRDMTAGRGADRAFEAVGASAPIAVALACVRKGGSVTLIGNVSPKVELPLQSVVTRQIALFGSCAIAGEYGIALDLMSRKKVDVRALVSATPPLSEGASWLQRLYNREPGLMKVVMQA</sequence>
<evidence type="ECO:0000313" key="7">
    <source>
        <dbReference type="EMBL" id="GAK49502.1"/>
    </source>
</evidence>
<dbReference type="STRING" id="1499966.U14_00724"/>
<reference evidence="7" key="1">
    <citation type="journal article" date="2015" name="PeerJ">
        <title>First genomic representation of candidate bacterial phylum KSB3 points to enhanced environmental sensing as a trigger of wastewater bulking.</title>
        <authorList>
            <person name="Sekiguchi Y."/>
            <person name="Ohashi A."/>
            <person name="Parks D.H."/>
            <person name="Yamauchi T."/>
            <person name="Tyson G.W."/>
            <person name="Hugenholtz P."/>
        </authorList>
    </citation>
    <scope>NUCLEOTIDE SEQUENCE [LARGE SCALE GENOMIC DNA]</scope>
</reference>
<dbReference type="Pfam" id="PF00107">
    <property type="entry name" value="ADH_zinc_N"/>
    <property type="match status" value="1"/>
</dbReference>
<dbReference type="InterPro" id="IPR013149">
    <property type="entry name" value="ADH-like_C"/>
</dbReference>
<dbReference type="CDD" id="cd08236">
    <property type="entry name" value="sugar_DH"/>
    <property type="match status" value="1"/>
</dbReference>
<evidence type="ECO:0000256" key="4">
    <source>
        <dbReference type="RuleBase" id="RU361277"/>
    </source>
</evidence>
<dbReference type="PANTHER" id="PTHR43401">
    <property type="entry name" value="L-THREONINE 3-DEHYDROGENASE"/>
    <property type="match status" value="1"/>
</dbReference>
<feature type="domain" description="Alcohol dehydrogenase-like N-terminal" evidence="6">
    <location>
        <begin position="26"/>
        <end position="139"/>
    </location>
</feature>
<dbReference type="InterPro" id="IPR050129">
    <property type="entry name" value="Zn_alcohol_dh"/>
</dbReference>
<dbReference type="SUPFAM" id="SSF50129">
    <property type="entry name" value="GroES-like"/>
    <property type="match status" value="1"/>
</dbReference>
<dbReference type="SUPFAM" id="SSF51735">
    <property type="entry name" value="NAD(P)-binding Rossmann-fold domains"/>
    <property type="match status" value="1"/>
</dbReference>
<dbReference type="PANTHER" id="PTHR43401:SF2">
    <property type="entry name" value="L-THREONINE 3-DEHYDROGENASE"/>
    <property type="match status" value="1"/>
</dbReference>
<proteinExistence type="inferred from homology"/>
<evidence type="ECO:0000256" key="1">
    <source>
        <dbReference type="ARBA" id="ARBA00022723"/>
    </source>
</evidence>
<evidence type="ECO:0000256" key="3">
    <source>
        <dbReference type="ARBA" id="ARBA00023002"/>
    </source>
</evidence>
<dbReference type="Gene3D" id="3.90.180.10">
    <property type="entry name" value="Medium-chain alcohol dehydrogenases, catalytic domain"/>
    <property type="match status" value="1"/>
</dbReference>
<evidence type="ECO:0000259" key="5">
    <source>
        <dbReference type="Pfam" id="PF00107"/>
    </source>
</evidence>
<dbReference type="InterPro" id="IPR013154">
    <property type="entry name" value="ADH-like_N"/>
</dbReference>
<protein>
    <submittedName>
        <fullName evidence="7">Alcohol dehydrogenase GroES domain protein</fullName>
    </submittedName>
</protein>
<name>A0A0S6VXG0_9BACT</name>
<accession>A0A0S6VXG0</accession>
<dbReference type="GO" id="GO:0008270">
    <property type="term" value="F:zinc ion binding"/>
    <property type="evidence" value="ECO:0007669"/>
    <property type="project" value="InterPro"/>
</dbReference>
<dbReference type="GO" id="GO:0016491">
    <property type="term" value="F:oxidoreductase activity"/>
    <property type="evidence" value="ECO:0007669"/>
    <property type="project" value="UniProtKB-KW"/>
</dbReference>